<proteinExistence type="predicted"/>
<dbReference type="EMBL" id="JAUIQD010000004">
    <property type="protein sequence ID" value="KAK3353635.1"/>
    <property type="molecule type" value="Genomic_DNA"/>
</dbReference>
<reference evidence="1" key="2">
    <citation type="submission" date="2023-06" db="EMBL/GenBank/DDBJ databases">
        <authorList>
            <consortium name="Lawrence Berkeley National Laboratory"/>
            <person name="Haridas S."/>
            <person name="Hensen N."/>
            <person name="Bonometti L."/>
            <person name="Westerberg I."/>
            <person name="Brannstrom I.O."/>
            <person name="Guillou S."/>
            <person name="Cros-Aarteil S."/>
            <person name="Calhoun S."/>
            <person name="Kuo A."/>
            <person name="Mondo S."/>
            <person name="Pangilinan J."/>
            <person name="Riley R."/>
            <person name="Labutti K."/>
            <person name="Andreopoulos B."/>
            <person name="Lipzen A."/>
            <person name="Chen C."/>
            <person name="Yanf M."/>
            <person name="Daum C."/>
            <person name="Ng V."/>
            <person name="Clum A."/>
            <person name="Steindorff A."/>
            <person name="Ohm R."/>
            <person name="Martin F."/>
            <person name="Silar P."/>
            <person name="Natvig D."/>
            <person name="Lalanne C."/>
            <person name="Gautier V."/>
            <person name="Ament-Velasquez S.L."/>
            <person name="Kruys A."/>
            <person name="Hutchinson M.I."/>
            <person name="Powell A.J."/>
            <person name="Barry K."/>
            <person name="Miller A.N."/>
            <person name="Grigoriev I.V."/>
            <person name="Debuchy R."/>
            <person name="Gladieux P."/>
            <person name="Thoren M.H."/>
            <person name="Johannesson H."/>
        </authorList>
    </citation>
    <scope>NUCLEOTIDE SEQUENCE</scope>
    <source>
        <strain evidence="1">CBS 955.72</strain>
    </source>
</reference>
<protein>
    <submittedName>
        <fullName evidence="1">Uncharacterized protein</fullName>
    </submittedName>
</protein>
<keyword evidence="2" id="KW-1185">Reference proteome</keyword>
<gene>
    <name evidence="1" type="ORF">B0T25DRAFT_218401</name>
</gene>
<evidence type="ECO:0000313" key="2">
    <source>
        <dbReference type="Proteomes" id="UP001275084"/>
    </source>
</evidence>
<evidence type="ECO:0000313" key="1">
    <source>
        <dbReference type="EMBL" id="KAK3353635.1"/>
    </source>
</evidence>
<comment type="caution">
    <text evidence="1">The sequence shown here is derived from an EMBL/GenBank/DDBJ whole genome shotgun (WGS) entry which is preliminary data.</text>
</comment>
<dbReference type="Proteomes" id="UP001275084">
    <property type="component" value="Unassembled WGS sequence"/>
</dbReference>
<accession>A0AAJ0MEM1</accession>
<reference evidence="1" key="1">
    <citation type="journal article" date="2023" name="Mol. Phylogenet. Evol.">
        <title>Genome-scale phylogeny and comparative genomics of the fungal order Sordariales.</title>
        <authorList>
            <person name="Hensen N."/>
            <person name="Bonometti L."/>
            <person name="Westerberg I."/>
            <person name="Brannstrom I.O."/>
            <person name="Guillou S."/>
            <person name="Cros-Aarteil S."/>
            <person name="Calhoun S."/>
            <person name="Haridas S."/>
            <person name="Kuo A."/>
            <person name="Mondo S."/>
            <person name="Pangilinan J."/>
            <person name="Riley R."/>
            <person name="LaButti K."/>
            <person name="Andreopoulos B."/>
            <person name="Lipzen A."/>
            <person name="Chen C."/>
            <person name="Yan M."/>
            <person name="Daum C."/>
            <person name="Ng V."/>
            <person name="Clum A."/>
            <person name="Steindorff A."/>
            <person name="Ohm R.A."/>
            <person name="Martin F."/>
            <person name="Silar P."/>
            <person name="Natvig D.O."/>
            <person name="Lalanne C."/>
            <person name="Gautier V."/>
            <person name="Ament-Velasquez S.L."/>
            <person name="Kruys A."/>
            <person name="Hutchinson M.I."/>
            <person name="Powell A.J."/>
            <person name="Barry K."/>
            <person name="Miller A.N."/>
            <person name="Grigoriev I.V."/>
            <person name="Debuchy R."/>
            <person name="Gladieux P."/>
            <person name="Hiltunen Thoren M."/>
            <person name="Johannesson H."/>
        </authorList>
    </citation>
    <scope>NUCLEOTIDE SEQUENCE</scope>
    <source>
        <strain evidence="1">CBS 955.72</strain>
    </source>
</reference>
<sequence>MAGCNGSLVVDVATALLVNGRCTSGPSIHRLRSPGLRQVGTGRTGRPLRGNLAQIDYPEWCSGLDNWGRPAGWGPKLLPSRLDCPFPSAALDSLPVPSRFPPAPPWSGRPCIESSHLTACGGRKLARIARGFLSTTCTKAAGRCHWNHDAGRLVLFGRFSCRSPSLDPGIEPEALVGSPHLSASLTHLCDAALSVAHCPLSNPTLAVESSARAQR</sequence>
<organism evidence="1 2">
    <name type="scientific">Lasiosphaeria hispida</name>
    <dbReference type="NCBI Taxonomy" id="260671"/>
    <lineage>
        <taxon>Eukaryota</taxon>
        <taxon>Fungi</taxon>
        <taxon>Dikarya</taxon>
        <taxon>Ascomycota</taxon>
        <taxon>Pezizomycotina</taxon>
        <taxon>Sordariomycetes</taxon>
        <taxon>Sordariomycetidae</taxon>
        <taxon>Sordariales</taxon>
        <taxon>Lasiosphaeriaceae</taxon>
        <taxon>Lasiosphaeria</taxon>
    </lineage>
</organism>
<name>A0AAJ0MEM1_9PEZI</name>
<dbReference type="AlphaFoldDB" id="A0AAJ0MEM1"/>